<keyword evidence="2 7" id="KW-0963">Cytoplasm</keyword>
<evidence type="ECO:0000256" key="7">
    <source>
        <dbReference type="PIRNR" id="PIRNR004682"/>
    </source>
</evidence>
<dbReference type="GO" id="GO:0046872">
    <property type="term" value="F:metal ion binding"/>
    <property type="evidence" value="ECO:0007669"/>
    <property type="project" value="UniProtKB-KW"/>
</dbReference>
<organism evidence="12 14">
    <name type="scientific">Bacillus thuringiensis</name>
    <dbReference type="NCBI Taxonomy" id="1428"/>
    <lineage>
        <taxon>Bacteria</taxon>
        <taxon>Bacillati</taxon>
        <taxon>Bacillota</taxon>
        <taxon>Bacilli</taxon>
        <taxon>Bacillales</taxon>
        <taxon>Bacillaceae</taxon>
        <taxon>Bacillus</taxon>
        <taxon>Bacillus cereus group</taxon>
    </lineage>
</organism>
<evidence type="ECO:0000256" key="1">
    <source>
        <dbReference type="ARBA" id="ARBA00004496"/>
    </source>
</evidence>
<dbReference type="InterPro" id="IPR006549">
    <property type="entry name" value="HAD-SF_hydro_IIIA"/>
</dbReference>
<dbReference type="Gene3D" id="3.40.50.1000">
    <property type="entry name" value="HAD superfamily/HAD-like"/>
    <property type="match status" value="1"/>
</dbReference>
<dbReference type="GO" id="GO:0016791">
    <property type="term" value="F:phosphatase activity"/>
    <property type="evidence" value="ECO:0007669"/>
    <property type="project" value="InterPro"/>
</dbReference>
<evidence type="ECO:0000256" key="2">
    <source>
        <dbReference type="ARBA" id="ARBA00022490"/>
    </source>
</evidence>
<keyword evidence="10" id="KW-0862">Zinc</keyword>
<feature type="binding site" evidence="10">
    <location>
        <position position="10"/>
    </location>
    <ligand>
        <name>Mg(2+)</name>
        <dbReference type="ChEBI" id="CHEBI:18420"/>
    </ligand>
</feature>
<dbReference type="SUPFAM" id="SSF56784">
    <property type="entry name" value="HAD-like"/>
    <property type="match status" value="1"/>
</dbReference>
<evidence type="ECO:0000256" key="5">
    <source>
        <dbReference type="ARBA" id="ARBA00023277"/>
    </source>
</evidence>
<comment type="similarity">
    <text evidence="7">Belongs to the gmhB family.</text>
</comment>
<feature type="binding site" evidence="10">
    <location>
        <position position="12"/>
    </location>
    <ligand>
        <name>Mg(2+)</name>
        <dbReference type="ChEBI" id="CHEBI:18420"/>
    </ligand>
</feature>
<keyword evidence="10" id="KW-0460">Magnesium</keyword>
<dbReference type="NCBIfam" id="TIGR01662">
    <property type="entry name" value="HAD-SF-IIIA"/>
    <property type="match status" value="1"/>
</dbReference>
<dbReference type="AlphaFoldDB" id="A0A0B5NZL7"/>
<dbReference type="GO" id="GO:0005737">
    <property type="term" value="C:cytoplasm"/>
    <property type="evidence" value="ECO:0007669"/>
    <property type="project" value="UniProtKB-SubCell"/>
</dbReference>
<feature type="site" description="Stabilizes the phosphoryl group" evidence="9">
    <location>
        <position position="51"/>
    </location>
</feature>
<evidence type="ECO:0000313" key="11">
    <source>
        <dbReference type="EMBL" id="AJG78932.1"/>
    </source>
</evidence>
<feature type="binding site" evidence="10">
    <location>
        <position position="89"/>
    </location>
    <ligand>
        <name>Zn(2+)</name>
        <dbReference type="ChEBI" id="CHEBI:29105"/>
    </ligand>
</feature>
<comment type="cofactor">
    <cofactor evidence="10">
        <name>Zn(2+)</name>
        <dbReference type="ChEBI" id="CHEBI:29105"/>
    </cofactor>
</comment>
<dbReference type="NCBIfam" id="NF005264">
    <property type="entry name" value="PRK06769.1"/>
    <property type="match status" value="1"/>
</dbReference>
<evidence type="ECO:0000256" key="10">
    <source>
        <dbReference type="PIRSR" id="PIRSR004682-4"/>
    </source>
</evidence>
<evidence type="ECO:0000256" key="8">
    <source>
        <dbReference type="PIRSR" id="PIRSR004682-1"/>
    </source>
</evidence>
<dbReference type="Proteomes" id="UP000031876">
    <property type="component" value="Chromosome"/>
</dbReference>
<feature type="site" description="Stabilizes the phosphoryl group" evidence="9">
    <location>
        <position position="93"/>
    </location>
</feature>
<proteinExistence type="inferred from homology"/>
<dbReference type="RefSeq" id="WP_001284183.1">
    <property type="nucleotide sequence ID" value="NZ_CP009335.1"/>
</dbReference>
<dbReference type="CDD" id="cd07503">
    <property type="entry name" value="HAD_HisB-N"/>
    <property type="match status" value="1"/>
</dbReference>
<keyword evidence="3 10" id="KW-0479">Metal-binding</keyword>
<dbReference type="PANTHER" id="PTHR42891">
    <property type="entry name" value="D-GLYCERO-BETA-D-MANNO-HEPTOSE-1,7-BISPHOSPHATE 7-PHOSPHATASE"/>
    <property type="match status" value="1"/>
</dbReference>
<evidence type="ECO:0000256" key="9">
    <source>
        <dbReference type="PIRSR" id="PIRSR004682-3"/>
    </source>
</evidence>
<evidence type="ECO:0000256" key="4">
    <source>
        <dbReference type="ARBA" id="ARBA00022801"/>
    </source>
</evidence>
<dbReference type="Pfam" id="PF13242">
    <property type="entry name" value="Hydrolase_like"/>
    <property type="match status" value="1"/>
</dbReference>
<accession>A0A0B5NZL7</accession>
<dbReference type="NCBIfam" id="TIGR01656">
    <property type="entry name" value="Histidinol-ppas"/>
    <property type="match status" value="1"/>
</dbReference>
<dbReference type="InterPro" id="IPR004446">
    <property type="entry name" value="Heptose_bisP_phosphatase"/>
</dbReference>
<comment type="subcellular location">
    <subcellularLocation>
        <location evidence="1 7">Cytoplasm</location>
    </subcellularLocation>
</comment>
<dbReference type="PIRSF" id="PIRSF004682">
    <property type="entry name" value="GmhB"/>
    <property type="match status" value="1"/>
</dbReference>
<dbReference type="GO" id="GO:0005975">
    <property type="term" value="P:carbohydrate metabolic process"/>
    <property type="evidence" value="ECO:0007669"/>
    <property type="project" value="InterPro"/>
</dbReference>
<feature type="binding site" evidence="10">
    <location>
        <position position="81"/>
    </location>
    <ligand>
        <name>Zn(2+)</name>
        <dbReference type="ChEBI" id="CHEBI:29105"/>
    </ligand>
</feature>
<dbReference type="KEGG" id="btw:BF38_3431"/>
<dbReference type="InterPro" id="IPR036412">
    <property type="entry name" value="HAD-like_sf"/>
</dbReference>
<dbReference type="InterPro" id="IPR006543">
    <property type="entry name" value="Histidinol-phos"/>
</dbReference>
<feature type="site" description="Contributes to substrate recognition" evidence="9">
    <location>
        <position position="92"/>
    </location>
</feature>
<protein>
    <recommendedName>
        <fullName evidence="6 7">D,D-heptose 1,7-bisphosphate phosphatase</fullName>
        <ecNumber evidence="7">3.1.3.-</ecNumber>
    </recommendedName>
</protein>
<feature type="active site" description="Proton donor" evidence="8">
    <location>
        <position position="12"/>
    </location>
</feature>
<dbReference type="EMBL" id="CP053980">
    <property type="protein sequence ID" value="QKH27038.1"/>
    <property type="molecule type" value="Genomic_DNA"/>
</dbReference>
<sequence>MANIQAIFIDRDGTIGGDTTIHYPGSFTLFPFTKASLQKLKANHIKIFSFTNQPGIADEIATIADFSQELKSFDFDDIYVCPHKHSDGCECRKPSTGMLLQAAEKHGLDLTQCAVIGDRWTDIVAGAKVNATTILVRTGAGYDALHTYRDKWAHIEPNYIAENFEDATNWVLNQL</sequence>
<feature type="binding site" evidence="10">
    <location>
        <position position="83"/>
    </location>
    <ligand>
        <name>Zn(2+)</name>
        <dbReference type="ChEBI" id="CHEBI:29105"/>
    </ligand>
</feature>
<dbReference type="EC" id="3.1.3.-" evidence="7"/>
<feature type="binding site" evidence="10">
    <location>
        <position position="91"/>
    </location>
    <ligand>
        <name>Zn(2+)</name>
        <dbReference type="ChEBI" id="CHEBI:29105"/>
    </ligand>
</feature>
<reference evidence="12 14" key="2">
    <citation type="submission" date="2020-05" db="EMBL/GenBank/DDBJ databases">
        <title>FDA dAtabase for Regulatory Grade micrObial Sequences (FDA-ARGOS): Supporting development and validation of Infectious Disease Dx tests.</title>
        <authorList>
            <person name="Nelson B."/>
            <person name="Plummer A."/>
            <person name="Tallon L."/>
            <person name="Sadzewicz L."/>
            <person name="Zhao X."/>
            <person name="Vavikolanu K."/>
            <person name="Mehta A."/>
            <person name="Aluvathingal J."/>
            <person name="Nadendla S."/>
            <person name="Myers T."/>
            <person name="Yan Y."/>
            <person name="Sichtig H."/>
        </authorList>
    </citation>
    <scope>NUCLEOTIDE SEQUENCE [LARGE SCALE GENOMIC DNA]</scope>
    <source>
        <strain evidence="12 14">FDAARGOS_795</strain>
    </source>
</reference>
<evidence type="ECO:0000313" key="14">
    <source>
        <dbReference type="Proteomes" id="UP000501107"/>
    </source>
</evidence>
<dbReference type="PANTHER" id="PTHR42891:SF1">
    <property type="entry name" value="D-GLYCERO-BETA-D-MANNO-HEPTOSE-1,7-BISPHOSPHATE 7-PHOSPHATASE"/>
    <property type="match status" value="1"/>
</dbReference>
<feature type="active site" description="Nucleophile" evidence="8">
    <location>
        <position position="10"/>
    </location>
</feature>
<feature type="binding site" evidence="10">
    <location>
        <position position="118"/>
    </location>
    <ligand>
        <name>Mg(2+)</name>
        <dbReference type="ChEBI" id="CHEBI:18420"/>
    </ligand>
</feature>
<name>A0A0B5NZL7_BACTU</name>
<keyword evidence="5 7" id="KW-0119">Carbohydrate metabolism</keyword>
<evidence type="ECO:0000313" key="12">
    <source>
        <dbReference type="EMBL" id="QKH27038.1"/>
    </source>
</evidence>
<gene>
    <name evidence="11" type="ORF">BF38_3431</name>
    <name evidence="12" type="ORF">FOC89_24855</name>
</gene>
<dbReference type="Proteomes" id="UP000501107">
    <property type="component" value="Chromosome"/>
</dbReference>
<evidence type="ECO:0000256" key="3">
    <source>
        <dbReference type="ARBA" id="ARBA00022723"/>
    </source>
</evidence>
<evidence type="ECO:0000313" key="13">
    <source>
        <dbReference type="Proteomes" id="UP000031876"/>
    </source>
</evidence>
<keyword evidence="4 7" id="KW-0378">Hydrolase</keyword>
<dbReference type="InterPro" id="IPR023214">
    <property type="entry name" value="HAD_sf"/>
</dbReference>
<evidence type="ECO:0000256" key="6">
    <source>
        <dbReference type="ARBA" id="ARBA00031828"/>
    </source>
</evidence>
<reference evidence="11 13" key="1">
    <citation type="journal article" date="2015" name="Genome Announc.">
        <title>Complete genome sequences for 35 biothreat assay-relevant bacillus species.</title>
        <authorList>
            <person name="Johnson S.L."/>
            <person name="Daligault H.E."/>
            <person name="Davenport K.W."/>
            <person name="Jaissle J."/>
            <person name="Frey K.G."/>
            <person name="Ladner J.T."/>
            <person name="Broomall S.M."/>
            <person name="Bishop-Lilly K.A."/>
            <person name="Bruce D.C."/>
            <person name="Gibbons H.S."/>
            <person name="Coyne S.R."/>
            <person name="Lo C.C."/>
            <person name="Meincke L."/>
            <person name="Munk A.C."/>
            <person name="Koroleva G.I."/>
            <person name="Rosenzweig C.N."/>
            <person name="Palacios G.F."/>
            <person name="Redden C.L."/>
            <person name="Minogue T.D."/>
            <person name="Chain P.S."/>
        </authorList>
    </citation>
    <scope>NUCLEOTIDE SEQUENCE [LARGE SCALE GENOMIC DNA]</scope>
    <source>
        <strain evidence="11 13">HD1011</strain>
    </source>
</reference>
<dbReference type="EMBL" id="CP009335">
    <property type="protein sequence ID" value="AJG78932.1"/>
    <property type="molecule type" value="Genomic_DNA"/>
</dbReference>
<comment type="cofactor">
    <cofactor evidence="10">
        <name>Mg(2+)</name>
        <dbReference type="ChEBI" id="CHEBI:18420"/>
    </cofactor>
</comment>